<reference evidence="9 10" key="1">
    <citation type="submission" date="2015-08" db="EMBL/GenBank/DDBJ databases">
        <title>Complete genome sequence of Sulfurifustis variabilis.</title>
        <authorList>
            <person name="Miura A."/>
            <person name="Kojima H."/>
            <person name="Fukui M."/>
        </authorList>
    </citation>
    <scope>NUCLEOTIDE SEQUENCE [LARGE SCALE GENOMIC DNA]</scope>
    <source>
        <strain evidence="10">skN76</strain>
    </source>
</reference>
<sequence length="352" mass="39268">MMTTLKRLVPTLSRLRLLVQLAMLWFTVYGSAVVGHYMADKVSNALPALSCAYDQSNGAYCVLIPLQHQMHHRIGESIVRAQQITFEMVMPLLFTLLTFLAFFLVLNKAFCGWVCPLGTVQELIGKLGRRLRLTTRRLEGNELKRVRPAKWIVLLALVLVFPLLAGLGVAPHSLGNPYCDVCPSRLATTLLTADPEQVALRTGGWVEMGLSATANLLFGFIVIGALAIRQPFCRICPMLALHAVFRRLAPLRLVKRRHDRCEQCGICTKACPMDIPEIAREHGPKAFHDDCTLCGRCVEFCPDDDVLQLRFGPFALFRSSRAYYKRRIKVDAPDGRLKGIPIVAAKGEKKNA</sequence>
<evidence type="ECO:0000313" key="9">
    <source>
        <dbReference type="EMBL" id="BAU46774.1"/>
    </source>
</evidence>
<keyword evidence="10" id="KW-1185">Reference proteome</keyword>
<evidence type="ECO:0000256" key="5">
    <source>
        <dbReference type="ARBA" id="ARBA00023014"/>
    </source>
</evidence>
<evidence type="ECO:0000256" key="1">
    <source>
        <dbReference type="ARBA" id="ARBA00004236"/>
    </source>
</evidence>
<dbReference type="PROSITE" id="PS51379">
    <property type="entry name" value="4FE4S_FER_2"/>
    <property type="match status" value="2"/>
</dbReference>
<dbReference type="AlphaFoldDB" id="A0A1B4V6D2"/>
<comment type="subcellular location">
    <subcellularLocation>
        <location evidence="1">Cell membrane</location>
    </subcellularLocation>
</comment>
<feature type="domain" description="4Fe-4S ferredoxin-type" evidence="8">
    <location>
        <begin position="252"/>
        <end position="281"/>
    </location>
</feature>
<dbReference type="InterPro" id="IPR052378">
    <property type="entry name" value="NosR_regulator"/>
</dbReference>
<evidence type="ECO:0000256" key="2">
    <source>
        <dbReference type="ARBA" id="ARBA00022475"/>
    </source>
</evidence>
<dbReference type="Pfam" id="PF13237">
    <property type="entry name" value="Fer4_10"/>
    <property type="match status" value="1"/>
</dbReference>
<dbReference type="SUPFAM" id="SSF54862">
    <property type="entry name" value="4Fe-4S ferredoxins"/>
    <property type="match status" value="1"/>
</dbReference>
<dbReference type="EMBL" id="AP014936">
    <property type="protein sequence ID" value="BAU46774.1"/>
    <property type="molecule type" value="Genomic_DNA"/>
</dbReference>
<dbReference type="PANTHER" id="PTHR30224:SF4">
    <property type="entry name" value="ELECTRON TRANSPORT PROTEIN YCCM-RELATED"/>
    <property type="match status" value="1"/>
</dbReference>
<dbReference type="RefSeq" id="WP_197703306.1">
    <property type="nucleotide sequence ID" value="NZ_AP014936.1"/>
</dbReference>
<dbReference type="Proteomes" id="UP000218899">
    <property type="component" value="Chromosome"/>
</dbReference>
<dbReference type="InterPro" id="IPR017896">
    <property type="entry name" value="4Fe4S_Fe-S-bd"/>
</dbReference>
<keyword evidence="2" id="KW-1003">Cell membrane</keyword>
<evidence type="ECO:0000256" key="3">
    <source>
        <dbReference type="ARBA" id="ARBA00022723"/>
    </source>
</evidence>
<dbReference type="Gene3D" id="3.30.70.20">
    <property type="match status" value="1"/>
</dbReference>
<feature type="transmembrane region" description="Helical" evidence="7">
    <location>
        <begin position="151"/>
        <end position="170"/>
    </location>
</feature>
<dbReference type="GO" id="GO:0046872">
    <property type="term" value="F:metal ion binding"/>
    <property type="evidence" value="ECO:0007669"/>
    <property type="project" value="UniProtKB-KW"/>
</dbReference>
<dbReference type="GO" id="GO:0051536">
    <property type="term" value="F:iron-sulfur cluster binding"/>
    <property type="evidence" value="ECO:0007669"/>
    <property type="project" value="UniProtKB-KW"/>
</dbReference>
<gene>
    <name evidence="9" type="ORF">SVA_0192</name>
</gene>
<dbReference type="Pfam" id="PF12801">
    <property type="entry name" value="Fer4_5"/>
    <property type="match status" value="2"/>
</dbReference>
<keyword evidence="6 7" id="KW-0472">Membrane</keyword>
<proteinExistence type="predicted"/>
<dbReference type="KEGG" id="sva:SVA_0192"/>
<keyword evidence="5" id="KW-0411">Iron-sulfur</keyword>
<evidence type="ECO:0000256" key="6">
    <source>
        <dbReference type="ARBA" id="ARBA00023136"/>
    </source>
</evidence>
<evidence type="ECO:0000256" key="7">
    <source>
        <dbReference type="SAM" id="Phobius"/>
    </source>
</evidence>
<keyword evidence="3" id="KW-0479">Metal-binding</keyword>
<evidence type="ECO:0000313" key="10">
    <source>
        <dbReference type="Proteomes" id="UP000218899"/>
    </source>
</evidence>
<accession>A0A1B4V6D2</accession>
<organism evidence="9 10">
    <name type="scientific">Sulfurifustis variabilis</name>
    <dbReference type="NCBI Taxonomy" id="1675686"/>
    <lineage>
        <taxon>Bacteria</taxon>
        <taxon>Pseudomonadati</taxon>
        <taxon>Pseudomonadota</taxon>
        <taxon>Gammaproteobacteria</taxon>
        <taxon>Acidiferrobacterales</taxon>
        <taxon>Acidiferrobacteraceae</taxon>
        <taxon>Sulfurifustis</taxon>
    </lineage>
</organism>
<dbReference type="PANTHER" id="PTHR30224">
    <property type="entry name" value="ELECTRON TRANSPORT PROTEIN"/>
    <property type="match status" value="1"/>
</dbReference>
<protein>
    <submittedName>
        <fullName evidence="9">4Fe-4S ferredoxin</fullName>
    </submittedName>
</protein>
<evidence type="ECO:0000259" key="8">
    <source>
        <dbReference type="PROSITE" id="PS51379"/>
    </source>
</evidence>
<feature type="transmembrane region" description="Helical" evidence="7">
    <location>
        <begin position="88"/>
        <end position="106"/>
    </location>
</feature>
<feature type="transmembrane region" description="Helical" evidence="7">
    <location>
        <begin position="208"/>
        <end position="228"/>
    </location>
</feature>
<keyword evidence="4" id="KW-0408">Iron</keyword>
<name>A0A1B4V6D2_9GAMM</name>
<feature type="domain" description="4Fe-4S ferredoxin-type" evidence="8">
    <location>
        <begin position="282"/>
        <end position="312"/>
    </location>
</feature>
<dbReference type="PROSITE" id="PS00198">
    <property type="entry name" value="4FE4S_FER_1"/>
    <property type="match status" value="2"/>
</dbReference>
<keyword evidence="7" id="KW-0812">Transmembrane</keyword>
<keyword evidence="7" id="KW-1133">Transmembrane helix</keyword>
<dbReference type="InterPro" id="IPR017900">
    <property type="entry name" value="4Fe4S_Fe_S_CS"/>
</dbReference>
<evidence type="ECO:0000256" key="4">
    <source>
        <dbReference type="ARBA" id="ARBA00023004"/>
    </source>
</evidence>
<feature type="transmembrane region" description="Helical" evidence="7">
    <location>
        <begin position="21"/>
        <end position="39"/>
    </location>
</feature>
<dbReference type="GO" id="GO:0005886">
    <property type="term" value="C:plasma membrane"/>
    <property type="evidence" value="ECO:0007669"/>
    <property type="project" value="UniProtKB-SubCell"/>
</dbReference>